<dbReference type="RefSeq" id="WP_152760479.1">
    <property type="nucleotide sequence ID" value="NZ_WHNP01000016.1"/>
</dbReference>
<keyword evidence="2" id="KW-1185">Reference proteome</keyword>
<organism evidence="1 2">
    <name type="scientific">Paraburkholderia franconis</name>
    <dbReference type="NCBI Taxonomy" id="2654983"/>
    <lineage>
        <taxon>Bacteria</taxon>
        <taxon>Pseudomonadati</taxon>
        <taxon>Pseudomonadota</taxon>
        <taxon>Betaproteobacteria</taxon>
        <taxon>Burkholderiales</taxon>
        <taxon>Burkholderiaceae</taxon>
        <taxon>Paraburkholderia</taxon>
    </lineage>
</organism>
<sequence length="365" mass="41327">MKVADLIARLKEVPPESVVLLLPANGSESLIDELGQVYVPNREWTCERQYREDGKSTDYRHPFNTGMTYGFNVEKDEAWKERVVVLAPIDENLDQIFPDSDTVQSASALRDELREQAMHARRAMVESGELLPEANFRAALAVSESTLTAWIEKGSVFGIRVDDTVAYPRLFCDSRVNRKLLFKIARMLVPAPPDARLDFLTTRSGALGGRVPIKMLRKKRNYRRVRDFAAAWASEFSRTVVTFYEGDHEAPPPDVEALYTSAVEVDFRRPIWRRALKALTSFGYQWPHQVPSAPSSFTFFIERHMAGDIGFEVEAWLHFNQTRDTACVTVSKVETAPLVLHLNPFRGGQTVADVARAVLELLPTR</sequence>
<dbReference type="Proteomes" id="UP000484381">
    <property type="component" value="Unassembled WGS sequence"/>
</dbReference>
<accession>A0A7X1TGW5</accession>
<gene>
    <name evidence="1" type="ORF">GCT13_19010</name>
</gene>
<evidence type="ECO:0000313" key="2">
    <source>
        <dbReference type="Proteomes" id="UP000484381"/>
    </source>
</evidence>
<reference evidence="1 2" key="1">
    <citation type="submission" date="2019-10" db="EMBL/GenBank/DDBJ databases">
        <title>Paraburkholderia sp. isolated from nodules of Mimosa pudica from Brazilian Atlantic Forest soils.</title>
        <authorList>
            <person name="Paulitsch F."/>
            <person name="Hungria M."/>
            <person name="Dall'Agnol R."/>
        </authorList>
    </citation>
    <scope>NUCLEOTIDE SEQUENCE [LARGE SCALE GENOMIC DNA]</scope>
    <source>
        <strain evidence="1 2">CNPSo 3157</strain>
    </source>
</reference>
<protein>
    <submittedName>
        <fullName evidence="1">Uncharacterized protein</fullName>
    </submittedName>
</protein>
<dbReference type="EMBL" id="WHNP01000016">
    <property type="protein sequence ID" value="MPW18930.1"/>
    <property type="molecule type" value="Genomic_DNA"/>
</dbReference>
<evidence type="ECO:0000313" key="1">
    <source>
        <dbReference type="EMBL" id="MPW18930.1"/>
    </source>
</evidence>
<dbReference type="AlphaFoldDB" id="A0A7X1TGW5"/>
<comment type="caution">
    <text evidence="1">The sequence shown here is derived from an EMBL/GenBank/DDBJ whole genome shotgun (WGS) entry which is preliminary data.</text>
</comment>
<proteinExistence type="predicted"/>
<name>A0A7X1TGW5_9BURK</name>